<comment type="similarity">
    <text evidence="1">Belongs to the methyltransferase superfamily. NTM1 family.</text>
</comment>
<dbReference type="InterPro" id="IPR029063">
    <property type="entry name" value="SAM-dependent_MTases_sf"/>
</dbReference>
<evidence type="ECO:0000256" key="10">
    <source>
        <dbReference type="ARBA" id="ARBA00048167"/>
    </source>
</evidence>
<dbReference type="PANTHER" id="PTHR12753">
    <property type="entry name" value="AD-003 - RELATED"/>
    <property type="match status" value="1"/>
</dbReference>
<evidence type="ECO:0000256" key="9">
    <source>
        <dbReference type="ARBA" id="ARBA00047885"/>
    </source>
</evidence>
<evidence type="ECO:0000313" key="13">
    <source>
        <dbReference type="EMBL" id="KAF1992299.1"/>
    </source>
</evidence>
<evidence type="ECO:0000256" key="7">
    <source>
        <dbReference type="ARBA" id="ARBA00043129"/>
    </source>
</evidence>
<dbReference type="AlphaFoldDB" id="A0A6G1HGZ1"/>
<evidence type="ECO:0000256" key="2">
    <source>
        <dbReference type="ARBA" id="ARBA00022603"/>
    </source>
</evidence>
<accession>A0A6G1HGZ1</accession>
<protein>
    <recommendedName>
        <fullName evidence="6">Alpha N-terminal protein methyltransferase 1</fullName>
        <ecNumber evidence="5">2.1.1.244</ecNumber>
    </recommendedName>
    <alternativeName>
        <fullName evidence="11">Translation associated element 1</fullName>
    </alternativeName>
    <alternativeName>
        <fullName evidence="7">X-Pro-Lys N-terminal protein methyltransferase 1</fullName>
    </alternativeName>
</protein>
<keyword evidence="4 12" id="KW-0949">S-adenosyl-L-methionine</keyword>
<keyword evidence="14" id="KW-1185">Reference proteome</keyword>
<evidence type="ECO:0000313" key="14">
    <source>
        <dbReference type="Proteomes" id="UP000800041"/>
    </source>
</evidence>
<dbReference type="InterPro" id="IPR008576">
    <property type="entry name" value="MeTrfase_NTM1"/>
</dbReference>
<keyword evidence="3" id="KW-0808">Transferase</keyword>
<dbReference type="OrthoDB" id="1298661at2759"/>
<dbReference type="Gene3D" id="3.40.50.150">
    <property type="entry name" value="Vaccinia Virus protein VP39"/>
    <property type="match status" value="1"/>
</dbReference>
<comment type="catalytic activity">
    <reaction evidence="9">
        <text>N-terminal L-prolyl-L-prolyl-L-lysyl-[protein] + 2 S-adenosyl-L-methionine = N-terminal N,N-dimethyl-L-prolyl-L-prolyl-L-lysyl-[protein] + 2 S-adenosyl-L-homocysteine + 2 H(+)</text>
        <dbReference type="Rhea" id="RHEA:54736"/>
        <dbReference type="Rhea" id="RHEA-COMP:13787"/>
        <dbReference type="Rhea" id="RHEA-COMP:13974"/>
        <dbReference type="ChEBI" id="CHEBI:15378"/>
        <dbReference type="ChEBI" id="CHEBI:57856"/>
        <dbReference type="ChEBI" id="CHEBI:59789"/>
        <dbReference type="ChEBI" id="CHEBI:138059"/>
        <dbReference type="ChEBI" id="CHEBI:138318"/>
        <dbReference type="EC" id="2.1.1.244"/>
    </reaction>
</comment>
<sequence length="236" mass="26100">MDASSASQADAQIDATAALEYWSSIPPSNDGVLGGYPQVSRVDLQGSTTFLAKLRRKSSRYPPGKLLERTVDTGAGIGRVTGGFLGKIAEKVDIVEPVVQLTDVVTKGDTFAELRSKGRIGEIYNVGLEDWTPTHTYPLIWNQWCLGQLKDAALLEYFQRITKFLQPDGWIVVKENMSTDLEGLDIFDEVDSSVTRTDKKFRALFQEAGLKIVATELQKGLPKELYPVRSYALQPV</sequence>
<feature type="binding site" evidence="12">
    <location>
        <position position="74"/>
    </location>
    <ligand>
        <name>S-adenosyl-L-methionine</name>
        <dbReference type="ChEBI" id="CHEBI:59789"/>
    </ligand>
</feature>
<dbReference type="PIRSF" id="PIRSF016958">
    <property type="entry name" value="DUF858_MeTrfase_lik"/>
    <property type="match status" value="1"/>
</dbReference>
<dbReference type="SUPFAM" id="SSF53335">
    <property type="entry name" value="S-adenosyl-L-methionine-dependent methyltransferases"/>
    <property type="match status" value="1"/>
</dbReference>
<evidence type="ECO:0000256" key="6">
    <source>
        <dbReference type="ARBA" id="ARBA00039449"/>
    </source>
</evidence>
<dbReference type="Proteomes" id="UP000800041">
    <property type="component" value="Unassembled WGS sequence"/>
</dbReference>
<evidence type="ECO:0000256" key="11">
    <source>
        <dbReference type="ARBA" id="ARBA00082558"/>
    </source>
</evidence>
<keyword evidence="2" id="KW-0489">Methyltransferase</keyword>
<reference evidence="13" key="1">
    <citation type="journal article" date="2020" name="Stud. Mycol.">
        <title>101 Dothideomycetes genomes: a test case for predicting lifestyles and emergence of pathogens.</title>
        <authorList>
            <person name="Haridas S."/>
            <person name="Albert R."/>
            <person name="Binder M."/>
            <person name="Bloem J."/>
            <person name="Labutti K."/>
            <person name="Salamov A."/>
            <person name="Andreopoulos B."/>
            <person name="Baker S."/>
            <person name="Barry K."/>
            <person name="Bills G."/>
            <person name="Bluhm B."/>
            <person name="Cannon C."/>
            <person name="Castanera R."/>
            <person name="Culley D."/>
            <person name="Daum C."/>
            <person name="Ezra D."/>
            <person name="Gonzalez J."/>
            <person name="Henrissat B."/>
            <person name="Kuo A."/>
            <person name="Liang C."/>
            <person name="Lipzen A."/>
            <person name="Lutzoni F."/>
            <person name="Magnuson J."/>
            <person name="Mondo S."/>
            <person name="Nolan M."/>
            <person name="Ohm R."/>
            <person name="Pangilinan J."/>
            <person name="Park H.-J."/>
            <person name="Ramirez L."/>
            <person name="Alfaro M."/>
            <person name="Sun H."/>
            <person name="Tritt A."/>
            <person name="Yoshinaga Y."/>
            <person name="Zwiers L.-H."/>
            <person name="Turgeon B."/>
            <person name="Goodwin S."/>
            <person name="Spatafora J."/>
            <person name="Crous P."/>
            <person name="Grigoriev I."/>
        </authorList>
    </citation>
    <scope>NUCLEOTIDE SEQUENCE</scope>
    <source>
        <strain evidence="13">CBS 113979</strain>
    </source>
</reference>
<gene>
    <name evidence="13" type="ORF">K402DRAFT_321377</name>
</gene>
<dbReference type="EC" id="2.1.1.244" evidence="5"/>
<evidence type="ECO:0000256" key="8">
    <source>
        <dbReference type="ARBA" id="ARBA00047306"/>
    </source>
</evidence>
<evidence type="ECO:0000256" key="5">
    <source>
        <dbReference type="ARBA" id="ARBA00039112"/>
    </source>
</evidence>
<feature type="binding site" evidence="12">
    <location>
        <position position="79"/>
    </location>
    <ligand>
        <name>S-adenosyl-L-methionine</name>
        <dbReference type="ChEBI" id="CHEBI:59789"/>
    </ligand>
</feature>
<feature type="binding site" evidence="12">
    <location>
        <position position="143"/>
    </location>
    <ligand>
        <name>S-adenosyl-L-methionine</name>
        <dbReference type="ChEBI" id="CHEBI:59789"/>
    </ligand>
</feature>
<dbReference type="GO" id="GO:0071885">
    <property type="term" value="F:N-terminal protein N-methyltransferase activity"/>
    <property type="evidence" value="ECO:0007669"/>
    <property type="project" value="UniProtKB-EC"/>
</dbReference>
<comment type="catalytic activity">
    <reaction evidence="8">
        <text>N-terminal L-seryl-L-prolyl-L-lysyl-[protein] + 3 S-adenosyl-L-methionine = N-terminal N,N,N-trimethyl-L-seryl-L-prolyl-L-lysyl-[protein] + 3 S-adenosyl-L-homocysteine + 3 H(+)</text>
        <dbReference type="Rhea" id="RHEA:54724"/>
        <dbReference type="Rhea" id="RHEA-COMP:13789"/>
        <dbReference type="Rhea" id="RHEA-COMP:13973"/>
        <dbReference type="ChEBI" id="CHEBI:15378"/>
        <dbReference type="ChEBI" id="CHEBI:57856"/>
        <dbReference type="ChEBI" id="CHEBI:59789"/>
        <dbReference type="ChEBI" id="CHEBI:138061"/>
        <dbReference type="ChEBI" id="CHEBI:138317"/>
        <dbReference type="EC" id="2.1.1.244"/>
    </reaction>
</comment>
<name>A0A6G1HGZ1_9PEZI</name>
<dbReference type="PANTHER" id="PTHR12753:SF0">
    <property type="entry name" value="ALPHA N-TERMINAL PROTEIN METHYLTRANSFERASE 1"/>
    <property type="match status" value="1"/>
</dbReference>
<dbReference type="Pfam" id="PF05891">
    <property type="entry name" value="Methyltransf_PK"/>
    <property type="match status" value="1"/>
</dbReference>
<organism evidence="13 14">
    <name type="scientific">Aulographum hederae CBS 113979</name>
    <dbReference type="NCBI Taxonomy" id="1176131"/>
    <lineage>
        <taxon>Eukaryota</taxon>
        <taxon>Fungi</taxon>
        <taxon>Dikarya</taxon>
        <taxon>Ascomycota</taxon>
        <taxon>Pezizomycotina</taxon>
        <taxon>Dothideomycetes</taxon>
        <taxon>Pleosporomycetidae</taxon>
        <taxon>Aulographales</taxon>
        <taxon>Aulographaceae</taxon>
    </lineage>
</organism>
<dbReference type="FunFam" id="3.40.50.150:FF:000025">
    <property type="entry name" value="N-terminal Xaa-Pro-Lys N-methyltransferase 1"/>
    <property type="match status" value="1"/>
</dbReference>
<evidence type="ECO:0000256" key="4">
    <source>
        <dbReference type="ARBA" id="ARBA00022691"/>
    </source>
</evidence>
<comment type="catalytic activity">
    <reaction evidence="10">
        <text>N-terminal L-alanyl-L-prolyl-L-lysyl-[protein] + 3 S-adenosyl-L-methionine = N-terminal N,N,N-trimethyl-L-alanyl-L-prolyl-L-lysyl-[protein] + 3 S-adenosyl-L-homocysteine + 3 H(+)</text>
        <dbReference type="Rhea" id="RHEA:54712"/>
        <dbReference type="Rhea" id="RHEA-COMP:13785"/>
        <dbReference type="Rhea" id="RHEA-COMP:13971"/>
        <dbReference type="ChEBI" id="CHEBI:15378"/>
        <dbReference type="ChEBI" id="CHEBI:57856"/>
        <dbReference type="ChEBI" id="CHEBI:59789"/>
        <dbReference type="ChEBI" id="CHEBI:138057"/>
        <dbReference type="ChEBI" id="CHEBI:138315"/>
        <dbReference type="EC" id="2.1.1.244"/>
    </reaction>
</comment>
<evidence type="ECO:0000256" key="1">
    <source>
        <dbReference type="ARBA" id="ARBA00009059"/>
    </source>
</evidence>
<dbReference type="EMBL" id="ML977137">
    <property type="protein sequence ID" value="KAF1992299.1"/>
    <property type="molecule type" value="Genomic_DNA"/>
</dbReference>
<dbReference type="GO" id="GO:0005737">
    <property type="term" value="C:cytoplasm"/>
    <property type="evidence" value="ECO:0007669"/>
    <property type="project" value="TreeGrafter"/>
</dbReference>
<evidence type="ECO:0000256" key="3">
    <source>
        <dbReference type="ARBA" id="ARBA00022679"/>
    </source>
</evidence>
<evidence type="ECO:0000256" key="12">
    <source>
        <dbReference type="PIRSR" id="PIRSR016958-1"/>
    </source>
</evidence>
<dbReference type="GO" id="GO:0032259">
    <property type="term" value="P:methylation"/>
    <property type="evidence" value="ECO:0007669"/>
    <property type="project" value="UniProtKB-KW"/>
</dbReference>
<proteinExistence type="inferred from homology"/>